<feature type="transmembrane region" description="Helical" evidence="6">
    <location>
        <begin position="53"/>
        <end position="78"/>
    </location>
</feature>
<dbReference type="InterPro" id="IPR005495">
    <property type="entry name" value="LptG/LptF_permease"/>
</dbReference>
<sequence length="279" mass="32123">MKKLDLYIIREHISPFLGGLLVLTFIFLLSRIYQLLDLLIKRGVHFLQVSEVFGLSMAFILAMTVPMSVLIASIVAYGRLGEDFEILAMKSAGISFRRTLLGPFLISIAIFAVMAAFDNFLLPEANHRLKNLLIDIHHKKPVGEIKPRVFVNFQGYLIYVEKKDDRTQRLYGISIEEPVEGGVRFIFAKEGVVESASEEFIALRLTDGEIHEALGREEEAYRRIFFKEHLVHIPVSSELVRKNRRYRSDREMTIGMLIKRAKEVKEEMKNLNRPADKTR</sequence>
<gene>
    <name evidence="7" type="ORF">ENG67_05775</name>
</gene>
<keyword evidence="5 6" id="KW-0472">Membrane</keyword>
<keyword evidence="4 6" id="KW-1133">Transmembrane helix</keyword>
<feature type="transmembrane region" description="Helical" evidence="6">
    <location>
        <begin position="99"/>
        <end position="122"/>
    </location>
</feature>
<evidence type="ECO:0000256" key="6">
    <source>
        <dbReference type="SAM" id="Phobius"/>
    </source>
</evidence>
<evidence type="ECO:0000256" key="1">
    <source>
        <dbReference type="ARBA" id="ARBA00004651"/>
    </source>
</evidence>
<dbReference type="GO" id="GO:0043190">
    <property type="term" value="C:ATP-binding cassette (ABC) transporter complex"/>
    <property type="evidence" value="ECO:0007669"/>
    <property type="project" value="TreeGrafter"/>
</dbReference>
<protein>
    <submittedName>
        <fullName evidence="7">YjgP/YjgQ family permease</fullName>
    </submittedName>
</protein>
<evidence type="ECO:0000313" key="7">
    <source>
        <dbReference type="EMBL" id="HDM90692.1"/>
    </source>
</evidence>
<evidence type="ECO:0000256" key="5">
    <source>
        <dbReference type="ARBA" id="ARBA00023136"/>
    </source>
</evidence>
<dbReference type="EMBL" id="DRBW01000212">
    <property type="protein sequence ID" value="HDM90692.1"/>
    <property type="molecule type" value="Genomic_DNA"/>
</dbReference>
<name>A0A7C1BHF9_UNCW3</name>
<evidence type="ECO:0000256" key="4">
    <source>
        <dbReference type="ARBA" id="ARBA00022989"/>
    </source>
</evidence>
<reference evidence="7" key="1">
    <citation type="journal article" date="2020" name="mSystems">
        <title>Genome- and Community-Level Interaction Insights into Carbon Utilization and Element Cycling Functions of Hydrothermarchaeota in Hydrothermal Sediment.</title>
        <authorList>
            <person name="Zhou Z."/>
            <person name="Liu Y."/>
            <person name="Xu W."/>
            <person name="Pan J."/>
            <person name="Luo Z.H."/>
            <person name="Li M."/>
        </authorList>
    </citation>
    <scope>NUCLEOTIDE SEQUENCE [LARGE SCALE GENOMIC DNA]</scope>
    <source>
        <strain evidence="7">HyVt-237</strain>
    </source>
</reference>
<accession>A0A7C1BHF9</accession>
<dbReference type="Pfam" id="PF03739">
    <property type="entry name" value="LptF_LptG"/>
    <property type="match status" value="1"/>
</dbReference>
<keyword evidence="3 6" id="KW-0812">Transmembrane</keyword>
<comment type="subcellular location">
    <subcellularLocation>
        <location evidence="1">Cell membrane</location>
        <topology evidence="1">Multi-pass membrane protein</topology>
    </subcellularLocation>
</comment>
<dbReference type="PANTHER" id="PTHR33529">
    <property type="entry name" value="SLR0882 PROTEIN-RELATED"/>
    <property type="match status" value="1"/>
</dbReference>
<dbReference type="PANTHER" id="PTHR33529:SF6">
    <property type="entry name" value="YJGP_YJGQ FAMILY PERMEASE"/>
    <property type="match status" value="1"/>
</dbReference>
<comment type="caution">
    <text evidence="7">The sequence shown here is derived from an EMBL/GenBank/DDBJ whole genome shotgun (WGS) entry which is preliminary data.</text>
</comment>
<feature type="transmembrane region" description="Helical" evidence="6">
    <location>
        <begin position="12"/>
        <end position="33"/>
    </location>
</feature>
<dbReference type="Proteomes" id="UP000885931">
    <property type="component" value="Unassembled WGS sequence"/>
</dbReference>
<keyword evidence="2" id="KW-1003">Cell membrane</keyword>
<dbReference type="AlphaFoldDB" id="A0A7C1BHF9"/>
<evidence type="ECO:0000256" key="2">
    <source>
        <dbReference type="ARBA" id="ARBA00022475"/>
    </source>
</evidence>
<feature type="non-terminal residue" evidence="7">
    <location>
        <position position="279"/>
    </location>
</feature>
<proteinExistence type="predicted"/>
<dbReference type="GO" id="GO:0015920">
    <property type="term" value="P:lipopolysaccharide transport"/>
    <property type="evidence" value="ECO:0007669"/>
    <property type="project" value="TreeGrafter"/>
</dbReference>
<evidence type="ECO:0000256" key="3">
    <source>
        <dbReference type="ARBA" id="ARBA00022692"/>
    </source>
</evidence>
<organism evidence="7">
    <name type="scientific">candidate division WOR-3 bacterium</name>
    <dbReference type="NCBI Taxonomy" id="2052148"/>
    <lineage>
        <taxon>Bacteria</taxon>
        <taxon>Bacteria division WOR-3</taxon>
    </lineage>
</organism>